<evidence type="ECO:0000313" key="3">
    <source>
        <dbReference type="EMBL" id="KAK0631129.1"/>
    </source>
</evidence>
<sequence length="179" mass="19593">MAANNIPNGVIEARQGRIITQIITRPTTTIITYVTLGNGPVDPTAAAAAPPPPPPPEPSPTDTTVVEPTSSSPGLSSAQIGAILGAVFGAIVILLIACYCVSLQRRLRRQREREYILTMRETMTVSDSFISIDESQDSWRRKIPTQPLVPPPAVFPPTDRYGRVYHTPQPQIRNVRRFP</sequence>
<feature type="transmembrane region" description="Helical" evidence="2">
    <location>
        <begin position="80"/>
        <end position="103"/>
    </location>
</feature>
<gene>
    <name evidence="3" type="ORF">B0T17DRAFT_241240</name>
</gene>
<reference evidence="3" key="1">
    <citation type="submission" date="2023-06" db="EMBL/GenBank/DDBJ databases">
        <title>Genome-scale phylogeny and comparative genomics of the fungal order Sordariales.</title>
        <authorList>
            <consortium name="Lawrence Berkeley National Laboratory"/>
            <person name="Hensen N."/>
            <person name="Bonometti L."/>
            <person name="Westerberg I."/>
            <person name="Brannstrom I.O."/>
            <person name="Guillou S."/>
            <person name="Cros-Aarteil S."/>
            <person name="Calhoun S."/>
            <person name="Haridas S."/>
            <person name="Kuo A."/>
            <person name="Mondo S."/>
            <person name="Pangilinan J."/>
            <person name="Riley R."/>
            <person name="LaButti K."/>
            <person name="Andreopoulos B."/>
            <person name="Lipzen A."/>
            <person name="Chen C."/>
            <person name="Yanf M."/>
            <person name="Daum C."/>
            <person name="Ng V."/>
            <person name="Clum A."/>
            <person name="Steindorff A."/>
            <person name="Ohm R."/>
            <person name="Martin F."/>
            <person name="Silar P."/>
            <person name="Natvig D."/>
            <person name="Lalanne C."/>
            <person name="Gautier V."/>
            <person name="Ament-velasquez S.L."/>
            <person name="Kruys A."/>
            <person name="Hutchinson M.I."/>
            <person name="Powell A.J."/>
            <person name="Barry K."/>
            <person name="Miller A.N."/>
            <person name="Grigoriev I.V."/>
            <person name="Debuchy R."/>
            <person name="Gladieux P."/>
            <person name="Thoren M.H."/>
            <person name="Johannesson H."/>
        </authorList>
    </citation>
    <scope>NUCLEOTIDE SEQUENCE</scope>
    <source>
        <strain evidence="3">SMH3391-2</strain>
    </source>
</reference>
<proteinExistence type="predicted"/>
<name>A0AA40CB59_9PEZI</name>
<keyword evidence="2" id="KW-1133">Transmembrane helix</keyword>
<dbReference type="Proteomes" id="UP001174934">
    <property type="component" value="Unassembled WGS sequence"/>
</dbReference>
<accession>A0AA40CB59</accession>
<keyword evidence="4" id="KW-1185">Reference proteome</keyword>
<evidence type="ECO:0000256" key="1">
    <source>
        <dbReference type="SAM" id="MobiDB-lite"/>
    </source>
</evidence>
<dbReference type="EMBL" id="JAULSR010000002">
    <property type="protein sequence ID" value="KAK0631129.1"/>
    <property type="molecule type" value="Genomic_DNA"/>
</dbReference>
<evidence type="ECO:0000313" key="4">
    <source>
        <dbReference type="Proteomes" id="UP001174934"/>
    </source>
</evidence>
<evidence type="ECO:0000256" key="2">
    <source>
        <dbReference type="SAM" id="Phobius"/>
    </source>
</evidence>
<feature type="compositionally biased region" description="Low complexity" evidence="1">
    <location>
        <begin position="60"/>
        <end position="72"/>
    </location>
</feature>
<keyword evidence="2" id="KW-0812">Transmembrane</keyword>
<keyword evidence="2" id="KW-0472">Membrane</keyword>
<organism evidence="3 4">
    <name type="scientific">Bombardia bombarda</name>
    <dbReference type="NCBI Taxonomy" id="252184"/>
    <lineage>
        <taxon>Eukaryota</taxon>
        <taxon>Fungi</taxon>
        <taxon>Dikarya</taxon>
        <taxon>Ascomycota</taxon>
        <taxon>Pezizomycotina</taxon>
        <taxon>Sordariomycetes</taxon>
        <taxon>Sordariomycetidae</taxon>
        <taxon>Sordariales</taxon>
        <taxon>Lasiosphaeriaceae</taxon>
        <taxon>Bombardia</taxon>
    </lineage>
</organism>
<feature type="compositionally biased region" description="Pro residues" evidence="1">
    <location>
        <begin position="49"/>
        <end position="59"/>
    </location>
</feature>
<feature type="region of interest" description="Disordered" evidence="1">
    <location>
        <begin position="42"/>
        <end position="72"/>
    </location>
</feature>
<comment type="caution">
    <text evidence="3">The sequence shown here is derived from an EMBL/GenBank/DDBJ whole genome shotgun (WGS) entry which is preliminary data.</text>
</comment>
<dbReference type="AlphaFoldDB" id="A0AA40CB59"/>
<protein>
    <submittedName>
        <fullName evidence="3">Uncharacterized protein</fullName>
    </submittedName>
</protein>